<reference evidence="4 5" key="1">
    <citation type="submission" date="2018-06" db="EMBL/GenBank/DDBJ databases">
        <title>Nitrincola tibetense sp. nov., isolated from Lake XuguoCo on Tibetan Plateau.</title>
        <authorList>
            <person name="Xing P."/>
        </authorList>
    </citation>
    <scope>NUCLEOTIDE SEQUENCE [LARGE SCALE GENOMIC DNA]</scope>
    <source>
        <strain evidence="5">xg18</strain>
    </source>
</reference>
<comment type="caution">
    <text evidence="4">The sequence shown here is derived from an EMBL/GenBank/DDBJ whole genome shotgun (WGS) entry which is preliminary data.</text>
</comment>
<keyword evidence="5" id="KW-1185">Reference proteome</keyword>
<protein>
    <recommendedName>
        <fullName evidence="6">RHS repeat-associated core domain-containing protein</fullName>
    </recommendedName>
</protein>
<dbReference type="Gene3D" id="2.180.10.10">
    <property type="entry name" value="RHS repeat-associated core"/>
    <property type="match status" value="1"/>
</dbReference>
<dbReference type="Pfam" id="PF03527">
    <property type="entry name" value="RHS"/>
    <property type="match status" value="1"/>
</dbReference>
<feature type="domain" description="RHS protein conserved region" evidence="2">
    <location>
        <begin position="234"/>
        <end position="267"/>
    </location>
</feature>
<evidence type="ECO:0000313" key="5">
    <source>
        <dbReference type="Proteomes" id="UP000250744"/>
    </source>
</evidence>
<evidence type="ECO:0000259" key="3">
    <source>
        <dbReference type="Pfam" id="PF25023"/>
    </source>
</evidence>
<accession>A0A364NKA8</accession>
<dbReference type="EMBL" id="QKRX01000009">
    <property type="protein sequence ID" value="RAU17471.1"/>
    <property type="molecule type" value="Genomic_DNA"/>
</dbReference>
<dbReference type="InterPro" id="IPR022385">
    <property type="entry name" value="Rhs_assc_core"/>
</dbReference>
<dbReference type="Proteomes" id="UP000250744">
    <property type="component" value="Unassembled WGS sequence"/>
</dbReference>
<dbReference type="InterPro" id="IPR056823">
    <property type="entry name" value="TEN-like_YD-shell"/>
</dbReference>
<sequence length="474" mass="53577">MAPFPVHIQQFKYDARHRLTQLTQFVPPDEQGNPLLTEHRQTFRYDPVGRLIGSLFEEASNRREKSYPLDAEGNRIGSEGAPAILHNRTLQYRGAEYRYDKAGNLVEKHTETTSQTFHYDALNRLSHLTQKQLSHPTFTAYFTYDALSRRVCKQVIPERGPTRFVHYGWSGDLLIHEDLGEQRTTVFYEPGTFVPLFRVDETAKRNVRRQQRLDLNSDADSASEAKYDTGYSAFVTDHLGTPTKLIDEHGQLLWTAMPDDWAAIRDEKAAPKVKQPIRFQGQWEDEETGLYYNRYRYYDSSQGRYITQDPIGLSGGLNSYAYVGNPTAWVDPLGLDETTPWRYRIDPNAHPIRNVPKMFMQYIHQAVLPSKETASTVSNVTAVCSLAPPLTVACGSVSLGASVYGAGDEYSNGSKQQAIVDLVPAVVSYDTEFLLRKGKLVSSFASNAAGVFTGFKAQYWTNRDSMHGNESSEQ</sequence>
<dbReference type="AlphaFoldDB" id="A0A364NKA8"/>
<evidence type="ECO:0008006" key="6">
    <source>
        <dbReference type="Google" id="ProtNLM"/>
    </source>
</evidence>
<proteinExistence type="predicted"/>
<keyword evidence="1" id="KW-0677">Repeat</keyword>
<dbReference type="PANTHER" id="PTHR32305">
    <property type="match status" value="1"/>
</dbReference>
<dbReference type="PANTHER" id="PTHR32305:SF15">
    <property type="entry name" value="PROTEIN RHSA-RELATED"/>
    <property type="match status" value="1"/>
</dbReference>
<dbReference type="OrthoDB" id="9815414at2"/>
<dbReference type="PRINTS" id="PR00394">
    <property type="entry name" value="RHSPROTEIN"/>
</dbReference>
<name>A0A364NKA8_9GAMM</name>
<dbReference type="InterPro" id="IPR001826">
    <property type="entry name" value="RHS"/>
</dbReference>
<evidence type="ECO:0000256" key="1">
    <source>
        <dbReference type="ARBA" id="ARBA00022737"/>
    </source>
</evidence>
<dbReference type="RefSeq" id="WP_112159626.1">
    <property type="nucleotide sequence ID" value="NZ_QKRX01000009.1"/>
</dbReference>
<evidence type="ECO:0000313" key="4">
    <source>
        <dbReference type="EMBL" id="RAU17471.1"/>
    </source>
</evidence>
<organism evidence="4 5">
    <name type="scientific">Nitrincola tibetensis</name>
    <dbReference type="NCBI Taxonomy" id="2219697"/>
    <lineage>
        <taxon>Bacteria</taxon>
        <taxon>Pseudomonadati</taxon>
        <taxon>Pseudomonadota</taxon>
        <taxon>Gammaproteobacteria</taxon>
        <taxon>Oceanospirillales</taxon>
        <taxon>Oceanospirillaceae</taxon>
        <taxon>Nitrincola</taxon>
    </lineage>
</organism>
<evidence type="ECO:0000259" key="2">
    <source>
        <dbReference type="Pfam" id="PF03527"/>
    </source>
</evidence>
<dbReference type="Pfam" id="PF25023">
    <property type="entry name" value="TEN_YD-shell"/>
    <property type="match status" value="1"/>
</dbReference>
<gene>
    <name evidence="4" type="ORF">DN062_12290</name>
</gene>
<feature type="domain" description="Teneurin-like YD-shell" evidence="3">
    <location>
        <begin position="6"/>
        <end position="154"/>
    </location>
</feature>
<dbReference type="InterPro" id="IPR050708">
    <property type="entry name" value="T6SS_VgrG/RHS"/>
</dbReference>
<dbReference type="NCBIfam" id="TIGR03696">
    <property type="entry name" value="Rhs_assc_core"/>
    <property type="match status" value="1"/>
</dbReference>